<protein>
    <recommendedName>
        <fullName evidence="3">C2H2-type domain-containing protein</fullName>
    </recommendedName>
</protein>
<sequence>MHQHTRNYSYDGQSAPYSTSQPPPHQGTSYPVPPTSYQRSQYDPMSAQLYVPSNAPPNPQYPRSMTVSPEAQQYASMQPGYVPHPHPPYYDGSYGQSSQSPAVAAQTPHFIPTPSDFVGQYAAYPANARPMSPNFGREYYGSPEYQHGASSSQIPPQHSSRYTGSRPRSTAPISPTSTSSPTGERYPCDKCSKTFSRSHDRKRHHETQHLATPVVHRCRYCDKEFSRADSLKRHLDNGCDERPQ</sequence>
<dbReference type="GO" id="GO:0008270">
    <property type="term" value="F:zinc ion binding"/>
    <property type="evidence" value="ECO:0007669"/>
    <property type="project" value="UniProtKB-KW"/>
</dbReference>
<dbReference type="STRING" id="1137138.A0A067NHE7"/>
<dbReference type="Proteomes" id="UP000027073">
    <property type="component" value="Unassembled WGS sequence"/>
</dbReference>
<dbReference type="SUPFAM" id="SSF57667">
    <property type="entry name" value="beta-beta-alpha zinc fingers"/>
    <property type="match status" value="1"/>
</dbReference>
<evidence type="ECO:0000259" key="3">
    <source>
        <dbReference type="PROSITE" id="PS50157"/>
    </source>
</evidence>
<keyword evidence="1" id="KW-0479">Metal-binding</keyword>
<proteinExistence type="predicted"/>
<feature type="compositionally biased region" description="Low complexity" evidence="2">
    <location>
        <begin position="89"/>
        <end position="100"/>
    </location>
</feature>
<dbReference type="EMBL" id="KL198008">
    <property type="protein sequence ID" value="KDQ27438.1"/>
    <property type="molecule type" value="Genomic_DNA"/>
</dbReference>
<dbReference type="InterPro" id="IPR013087">
    <property type="entry name" value="Znf_C2H2_type"/>
</dbReference>
<keyword evidence="1" id="KW-0862">Zinc</keyword>
<gene>
    <name evidence="4" type="ORF">PLEOSDRAFT_158676</name>
</gene>
<organism evidence="4 5">
    <name type="scientific">Pleurotus ostreatus (strain PC15)</name>
    <name type="common">Oyster mushroom</name>
    <dbReference type="NCBI Taxonomy" id="1137138"/>
    <lineage>
        <taxon>Eukaryota</taxon>
        <taxon>Fungi</taxon>
        <taxon>Dikarya</taxon>
        <taxon>Basidiomycota</taxon>
        <taxon>Agaricomycotina</taxon>
        <taxon>Agaricomycetes</taxon>
        <taxon>Agaricomycetidae</taxon>
        <taxon>Agaricales</taxon>
        <taxon>Pleurotineae</taxon>
        <taxon>Pleurotaceae</taxon>
        <taxon>Pleurotus</taxon>
    </lineage>
</organism>
<dbReference type="Pfam" id="PF00096">
    <property type="entry name" value="zf-C2H2"/>
    <property type="match status" value="2"/>
</dbReference>
<feature type="region of interest" description="Disordered" evidence="2">
    <location>
        <begin position="135"/>
        <end position="209"/>
    </location>
</feature>
<evidence type="ECO:0000313" key="5">
    <source>
        <dbReference type="Proteomes" id="UP000027073"/>
    </source>
</evidence>
<feature type="compositionally biased region" description="Polar residues" evidence="2">
    <location>
        <begin position="148"/>
        <end position="163"/>
    </location>
</feature>
<dbReference type="SMART" id="SM00355">
    <property type="entry name" value="ZnF_C2H2"/>
    <property type="match status" value="2"/>
</dbReference>
<feature type="compositionally biased region" description="Polar residues" evidence="2">
    <location>
        <begin position="61"/>
        <end position="76"/>
    </location>
</feature>
<dbReference type="InParanoid" id="A0A067NHE7"/>
<feature type="region of interest" description="Disordered" evidence="2">
    <location>
        <begin position="1"/>
        <end position="100"/>
    </location>
</feature>
<evidence type="ECO:0000256" key="1">
    <source>
        <dbReference type="PROSITE-ProRule" id="PRU00042"/>
    </source>
</evidence>
<dbReference type="OrthoDB" id="8922241at2759"/>
<dbReference type="AlphaFoldDB" id="A0A067NHE7"/>
<feature type="compositionally biased region" description="Polar residues" evidence="2">
    <location>
        <begin position="1"/>
        <end position="20"/>
    </location>
</feature>
<evidence type="ECO:0000313" key="4">
    <source>
        <dbReference type="EMBL" id="KDQ27438.1"/>
    </source>
</evidence>
<dbReference type="HOGENOM" id="CLU_091739_0_0_1"/>
<dbReference type="PROSITE" id="PS50157">
    <property type="entry name" value="ZINC_FINGER_C2H2_2"/>
    <property type="match status" value="2"/>
</dbReference>
<dbReference type="InterPro" id="IPR036236">
    <property type="entry name" value="Znf_C2H2_sf"/>
</dbReference>
<feature type="compositionally biased region" description="Low complexity" evidence="2">
    <location>
        <begin position="165"/>
        <end position="182"/>
    </location>
</feature>
<name>A0A067NHE7_PLEO1</name>
<accession>A0A067NHE7</accession>
<dbReference type="VEuPathDB" id="FungiDB:PLEOSDRAFT_158676"/>
<dbReference type="PROSITE" id="PS00028">
    <property type="entry name" value="ZINC_FINGER_C2H2_1"/>
    <property type="match status" value="1"/>
</dbReference>
<evidence type="ECO:0000256" key="2">
    <source>
        <dbReference type="SAM" id="MobiDB-lite"/>
    </source>
</evidence>
<reference evidence="5" key="1">
    <citation type="journal article" date="2014" name="Proc. Natl. Acad. Sci. U.S.A.">
        <title>Extensive sampling of basidiomycete genomes demonstrates inadequacy of the white-rot/brown-rot paradigm for wood decay fungi.</title>
        <authorList>
            <person name="Riley R."/>
            <person name="Salamov A.A."/>
            <person name="Brown D.W."/>
            <person name="Nagy L.G."/>
            <person name="Floudas D."/>
            <person name="Held B.W."/>
            <person name="Levasseur A."/>
            <person name="Lombard V."/>
            <person name="Morin E."/>
            <person name="Otillar R."/>
            <person name="Lindquist E.A."/>
            <person name="Sun H."/>
            <person name="LaButti K.M."/>
            <person name="Schmutz J."/>
            <person name="Jabbour D."/>
            <person name="Luo H."/>
            <person name="Baker S.E."/>
            <person name="Pisabarro A.G."/>
            <person name="Walton J.D."/>
            <person name="Blanchette R.A."/>
            <person name="Henrissat B."/>
            <person name="Martin F."/>
            <person name="Cullen D."/>
            <person name="Hibbett D.S."/>
            <person name="Grigoriev I.V."/>
        </authorList>
    </citation>
    <scope>NUCLEOTIDE SEQUENCE [LARGE SCALE GENOMIC DNA]</scope>
    <source>
        <strain evidence="5">PC15</strain>
    </source>
</reference>
<keyword evidence="1" id="KW-0863">Zinc-finger</keyword>
<dbReference type="Gene3D" id="3.30.160.60">
    <property type="entry name" value="Classic Zinc Finger"/>
    <property type="match status" value="2"/>
</dbReference>
<feature type="domain" description="C2H2-type" evidence="3">
    <location>
        <begin position="216"/>
        <end position="243"/>
    </location>
</feature>
<feature type="domain" description="C2H2-type" evidence="3">
    <location>
        <begin position="186"/>
        <end position="209"/>
    </location>
</feature>